<evidence type="ECO:0000313" key="3">
    <source>
        <dbReference type="EMBL" id="EKX48448.1"/>
    </source>
</evidence>
<organism evidence="3">
    <name type="scientific">Guillardia theta (strain CCMP2712)</name>
    <name type="common">Cryptophyte</name>
    <dbReference type="NCBI Taxonomy" id="905079"/>
    <lineage>
        <taxon>Eukaryota</taxon>
        <taxon>Cryptophyceae</taxon>
        <taxon>Pyrenomonadales</taxon>
        <taxon>Geminigeraceae</taxon>
        <taxon>Guillardia</taxon>
    </lineage>
</organism>
<feature type="region of interest" description="Disordered" evidence="1">
    <location>
        <begin position="62"/>
        <end position="88"/>
    </location>
</feature>
<accession>L1JIV2</accession>
<dbReference type="EMBL" id="JH992985">
    <property type="protein sequence ID" value="EKX48448.1"/>
    <property type="molecule type" value="Genomic_DNA"/>
</dbReference>
<feature type="region of interest" description="Disordered" evidence="1">
    <location>
        <begin position="188"/>
        <end position="258"/>
    </location>
</feature>
<evidence type="ECO:0000313" key="5">
    <source>
        <dbReference type="Proteomes" id="UP000011087"/>
    </source>
</evidence>
<keyword evidence="5" id="KW-1185">Reference proteome</keyword>
<feature type="compositionally biased region" description="Basic and acidic residues" evidence="1">
    <location>
        <begin position="62"/>
        <end position="84"/>
    </location>
</feature>
<dbReference type="HOGENOM" id="CLU_845786_0_0_1"/>
<evidence type="ECO:0000313" key="4">
    <source>
        <dbReference type="EnsemblProtists" id="EKX48448"/>
    </source>
</evidence>
<reference evidence="5" key="2">
    <citation type="submission" date="2012-11" db="EMBL/GenBank/DDBJ databases">
        <authorList>
            <person name="Kuo A."/>
            <person name="Curtis B.A."/>
            <person name="Tanifuji G."/>
            <person name="Burki F."/>
            <person name="Gruber A."/>
            <person name="Irimia M."/>
            <person name="Maruyama S."/>
            <person name="Arias M.C."/>
            <person name="Ball S.G."/>
            <person name="Gile G.H."/>
            <person name="Hirakawa Y."/>
            <person name="Hopkins J.F."/>
            <person name="Rensing S.A."/>
            <person name="Schmutz J."/>
            <person name="Symeonidi A."/>
            <person name="Elias M."/>
            <person name="Eveleigh R.J."/>
            <person name="Herman E.K."/>
            <person name="Klute M.J."/>
            <person name="Nakayama T."/>
            <person name="Obornik M."/>
            <person name="Reyes-Prieto A."/>
            <person name="Armbrust E.V."/>
            <person name="Aves S.J."/>
            <person name="Beiko R.G."/>
            <person name="Coutinho P."/>
            <person name="Dacks J.B."/>
            <person name="Durnford D.G."/>
            <person name="Fast N.M."/>
            <person name="Green B.R."/>
            <person name="Grisdale C."/>
            <person name="Hempe F."/>
            <person name="Henrissat B."/>
            <person name="Hoppner M.P."/>
            <person name="Ishida K.-I."/>
            <person name="Kim E."/>
            <person name="Koreny L."/>
            <person name="Kroth P.G."/>
            <person name="Liu Y."/>
            <person name="Malik S.-B."/>
            <person name="Maier U.G."/>
            <person name="McRose D."/>
            <person name="Mock T."/>
            <person name="Neilson J.A."/>
            <person name="Onodera N.T."/>
            <person name="Poole A.M."/>
            <person name="Pritham E.J."/>
            <person name="Richards T.A."/>
            <person name="Rocap G."/>
            <person name="Roy S.W."/>
            <person name="Sarai C."/>
            <person name="Schaack S."/>
            <person name="Shirato S."/>
            <person name="Slamovits C.H."/>
            <person name="Spencer D.F."/>
            <person name="Suzuki S."/>
            <person name="Worden A.Z."/>
            <person name="Zauner S."/>
            <person name="Barry K."/>
            <person name="Bell C."/>
            <person name="Bharti A.K."/>
            <person name="Crow J.A."/>
            <person name="Grimwood J."/>
            <person name="Kramer R."/>
            <person name="Lindquist E."/>
            <person name="Lucas S."/>
            <person name="Salamov A."/>
            <person name="McFadden G.I."/>
            <person name="Lane C.E."/>
            <person name="Keeling P.J."/>
            <person name="Gray M.W."/>
            <person name="Grigoriev I.V."/>
            <person name="Archibald J.M."/>
        </authorList>
    </citation>
    <scope>NUCLEOTIDE SEQUENCE</scope>
    <source>
        <strain evidence="5">CCMP2712</strain>
    </source>
</reference>
<keyword evidence="2" id="KW-0732">Signal</keyword>
<feature type="chain" id="PRO_5008771515" evidence="2">
    <location>
        <begin position="28"/>
        <end position="329"/>
    </location>
</feature>
<dbReference type="KEGG" id="gtt:GUITHDRAFT_162366"/>
<dbReference type="OMA" id="LESCNCK"/>
<dbReference type="GeneID" id="17305335"/>
<feature type="signal peptide" evidence="2">
    <location>
        <begin position="1"/>
        <end position="27"/>
    </location>
</feature>
<protein>
    <submittedName>
        <fullName evidence="3 4">Uncharacterized protein</fullName>
    </submittedName>
</protein>
<dbReference type="EnsemblProtists" id="EKX48448">
    <property type="protein sequence ID" value="EKX48448"/>
    <property type="gene ID" value="GUITHDRAFT_162366"/>
</dbReference>
<reference evidence="4" key="3">
    <citation type="submission" date="2015-06" db="UniProtKB">
        <authorList>
            <consortium name="EnsemblProtists"/>
        </authorList>
    </citation>
    <scope>IDENTIFICATION</scope>
</reference>
<sequence>MAAAWRAKAVAALALLMSVAVVYLIASDEHGTSMLTSIHTRETGGLSQLKLQLKARERVQKEVEKYAEKSEGADDEKQGARHTSDSSIKAQLDALQEKFQKRVKEAEKEEAARIDQLKTKFEHEEEKVKSSTAQKFHELEKEEKEQEKALQETNQEAKLKAQLKSVKAMEQAKTLQLEKKLNAIRHLENKFSDSKQQQVKPAQQALAPSHDKKDRHQEKEEKQGEEKQVRKSQRKEEAEGQEQIKHKAQHATAAKSHPLTRFERLVQWAEAHGLPKKLADNPADKDKVRRIIARMKADEVVEQMKHKFSHYEKMVSNVVKTAEDDSAMN</sequence>
<feature type="compositionally biased region" description="Basic and acidic residues" evidence="1">
    <location>
        <begin position="209"/>
        <end position="245"/>
    </location>
</feature>
<evidence type="ECO:0000256" key="2">
    <source>
        <dbReference type="SAM" id="SignalP"/>
    </source>
</evidence>
<feature type="region of interest" description="Disordered" evidence="1">
    <location>
        <begin position="121"/>
        <end position="153"/>
    </location>
</feature>
<name>L1JIV2_GUITC</name>
<gene>
    <name evidence="3" type="ORF">GUITHDRAFT_162366</name>
</gene>
<proteinExistence type="predicted"/>
<dbReference type="PaxDb" id="55529-EKX48448"/>
<dbReference type="Proteomes" id="UP000011087">
    <property type="component" value="Unassembled WGS sequence"/>
</dbReference>
<dbReference type="AlphaFoldDB" id="L1JIV2"/>
<dbReference type="RefSeq" id="XP_005835428.1">
    <property type="nucleotide sequence ID" value="XM_005835371.1"/>
</dbReference>
<evidence type="ECO:0000256" key="1">
    <source>
        <dbReference type="SAM" id="MobiDB-lite"/>
    </source>
</evidence>
<reference evidence="3 5" key="1">
    <citation type="journal article" date="2012" name="Nature">
        <title>Algal genomes reveal evolutionary mosaicism and the fate of nucleomorphs.</title>
        <authorList>
            <consortium name="DOE Joint Genome Institute"/>
            <person name="Curtis B.A."/>
            <person name="Tanifuji G."/>
            <person name="Burki F."/>
            <person name="Gruber A."/>
            <person name="Irimia M."/>
            <person name="Maruyama S."/>
            <person name="Arias M.C."/>
            <person name="Ball S.G."/>
            <person name="Gile G.H."/>
            <person name="Hirakawa Y."/>
            <person name="Hopkins J.F."/>
            <person name="Kuo A."/>
            <person name="Rensing S.A."/>
            <person name="Schmutz J."/>
            <person name="Symeonidi A."/>
            <person name="Elias M."/>
            <person name="Eveleigh R.J."/>
            <person name="Herman E.K."/>
            <person name="Klute M.J."/>
            <person name="Nakayama T."/>
            <person name="Obornik M."/>
            <person name="Reyes-Prieto A."/>
            <person name="Armbrust E.V."/>
            <person name="Aves S.J."/>
            <person name="Beiko R.G."/>
            <person name="Coutinho P."/>
            <person name="Dacks J.B."/>
            <person name="Durnford D.G."/>
            <person name="Fast N.M."/>
            <person name="Green B.R."/>
            <person name="Grisdale C.J."/>
            <person name="Hempel F."/>
            <person name="Henrissat B."/>
            <person name="Hoppner M.P."/>
            <person name="Ishida K."/>
            <person name="Kim E."/>
            <person name="Koreny L."/>
            <person name="Kroth P.G."/>
            <person name="Liu Y."/>
            <person name="Malik S.B."/>
            <person name="Maier U.G."/>
            <person name="McRose D."/>
            <person name="Mock T."/>
            <person name="Neilson J.A."/>
            <person name="Onodera N.T."/>
            <person name="Poole A.M."/>
            <person name="Pritham E.J."/>
            <person name="Richards T.A."/>
            <person name="Rocap G."/>
            <person name="Roy S.W."/>
            <person name="Sarai C."/>
            <person name="Schaack S."/>
            <person name="Shirato S."/>
            <person name="Slamovits C.H."/>
            <person name="Spencer D.F."/>
            <person name="Suzuki S."/>
            <person name="Worden A.Z."/>
            <person name="Zauner S."/>
            <person name="Barry K."/>
            <person name="Bell C."/>
            <person name="Bharti A.K."/>
            <person name="Crow J.A."/>
            <person name="Grimwood J."/>
            <person name="Kramer R."/>
            <person name="Lindquist E."/>
            <person name="Lucas S."/>
            <person name="Salamov A."/>
            <person name="McFadden G.I."/>
            <person name="Lane C.E."/>
            <person name="Keeling P.J."/>
            <person name="Gray M.W."/>
            <person name="Grigoriev I.V."/>
            <person name="Archibald J.M."/>
        </authorList>
    </citation>
    <scope>NUCLEOTIDE SEQUENCE</scope>
    <source>
        <strain evidence="3 5">CCMP2712</strain>
    </source>
</reference>